<keyword evidence="2" id="KW-0677">Repeat</keyword>
<evidence type="ECO:0000256" key="6">
    <source>
        <dbReference type="PROSITE-ProRule" id="PRU00221"/>
    </source>
</evidence>
<evidence type="ECO:0000256" key="2">
    <source>
        <dbReference type="ARBA" id="ARBA00022737"/>
    </source>
</evidence>
<feature type="repeat" description="WD" evidence="6">
    <location>
        <begin position="178"/>
        <end position="219"/>
    </location>
</feature>
<dbReference type="PANTHER" id="PTHR44090:SF1">
    <property type="entry name" value="SUPERKILLER COMPLEX PROTEIN 8"/>
    <property type="match status" value="1"/>
</dbReference>
<accession>S7N6K4</accession>
<evidence type="ECO:0000256" key="5">
    <source>
        <dbReference type="ARBA" id="ARBA00041552"/>
    </source>
</evidence>
<dbReference type="AlphaFoldDB" id="S7N6K4"/>
<dbReference type="InterPro" id="IPR001680">
    <property type="entry name" value="WD40_rpt"/>
</dbReference>
<dbReference type="Proteomes" id="UP000052978">
    <property type="component" value="Unassembled WGS sequence"/>
</dbReference>
<dbReference type="PROSITE" id="PS50294">
    <property type="entry name" value="WD_REPEATS_REGION"/>
    <property type="match status" value="3"/>
</dbReference>
<dbReference type="InterPro" id="IPR019775">
    <property type="entry name" value="WD40_repeat_CS"/>
</dbReference>
<gene>
    <name evidence="7" type="ORF">D623_10007166</name>
</gene>
<dbReference type="PROSITE" id="PS50082">
    <property type="entry name" value="WD_REPEATS_2"/>
    <property type="match status" value="4"/>
</dbReference>
<feature type="repeat" description="WD" evidence="6">
    <location>
        <begin position="220"/>
        <end position="255"/>
    </location>
</feature>
<organism evidence="7 8">
    <name type="scientific">Myotis brandtii</name>
    <name type="common">Brandt's bat</name>
    <dbReference type="NCBI Taxonomy" id="109478"/>
    <lineage>
        <taxon>Eukaryota</taxon>
        <taxon>Metazoa</taxon>
        <taxon>Chordata</taxon>
        <taxon>Craniata</taxon>
        <taxon>Vertebrata</taxon>
        <taxon>Euteleostomi</taxon>
        <taxon>Mammalia</taxon>
        <taxon>Eutheria</taxon>
        <taxon>Laurasiatheria</taxon>
        <taxon>Chiroptera</taxon>
        <taxon>Yangochiroptera</taxon>
        <taxon>Vespertilionidae</taxon>
        <taxon>Myotis</taxon>
    </lineage>
</organism>
<dbReference type="Gene3D" id="2.130.10.10">
    <property type="entry name" value="YVTN repeat-like/Quinoprotein amine dehydrogenase"/>
    <property type="match status" value="2"/>
</dbReference>
<dbReference type="GO" id="GO:0016593">
    <property type="term" value="C:Cdc73/Paf1 complex"/>
    <property type="evidence" value="ECO:0007669"/>
    <property type="project" value="TreeGrafter"/>
</dbReference>
<dbReference type="SUPFAM" id="SSF50978">
    <property type="entry name" value="WD40 repeat-like"/>
    <property type="match status" value="1"/>
</dbReference>
<evidence type="ECO:0000256" key="1">
    <source>
        <dbReference type="ARBA" id="ARBA00022574"/>
    </source>
</evidence>
<feature type="non-terminal residue" evidence="7">
    <location>
        <position position="1"/>
    </location>
</feature>
<sequence>QYSILFKQEQAHDDAIWSVAWGTNKKENSETVVTGSLDDLVKVWKWRDEKLDLQWSLEGHQLGVVSVDISHTLPIAASSSLDAHIRLWDLENGKQIKSIDAGPVDAWTLAFSPDSQYLATGTHVGKVNIFGVESGKKEYSLDTRGKFILSIAYLLVTASDDGYIKIYDVQHANLAGTLSGHASWVLNVAFCPDNTHFVSSSSDKSVKVWDVGTRTCVHTFFDHQDQVWGVKYNGNGSKIVSVGDDQEIHVYDCPI</sequence>
<dbReference type="SMART" id="SM00320">
    <property type="entry name" value="WD40"/>
    <property type="match status" value="6"/>
</dbReference>
<dbReference type="InterPro" id="IPR015943">
    <property type="entry name" value="WD40/YVTN_repeat-like_dom_sf"/>
</dbReference>
<dbReference type="PRINTS" id="PR00320">
    <property type="entry name" value="GPROTEINBRPT"/>
</dbReference>
<evidence type="ECO:0000256" key="3">
    <source>
        <dbReference type="ARBA" id="ARBA00038243"/>
    </source>
</evidence>
<protein>
    <recommendedName>
        <fullName evidence="4">Superkiller complex protein 8</fullName>
    </recommendedName>
    <alternativeName>
        <fullName evidence="5">WD repeat-containing protein 61</fullName>
    </alternativeName>
</protein>
<dbReference type="Pfam" id="PF00400">
    <property type="entry name" value="WD40"/>
    <property type="match status" value="6"/>
</dbReference>
<dbReference type="CDD" id="cd00200">
    <property type="entry name" value="WD40"/>
    <property type="match status" value="1"/>
</dbReference>
<dbReference type="InterPro" id="IPR020472">
    <property type="entry name" value="WD40_PAC1"/>
</dbReference>
<dbReference type="InterPro" id="IPR036322">
    <property type="entry name" value="WD40_repeat_dom_sf"/>
</dbReference>
<dbReference type="EMBL" id="KE163600">
    <property type="protein sequence ID" value="EPQ12819.1"/>
    <property type="molecule type" value="Genomic_DNA"/>
</dbReference>
<dbReference type="PANTHER" id="PTHR44090">
    <property type="entry name" value="WD REPEAT-CONTAINING PROTEIN 61"/>
    <property type="match status" value="1"/>
</dbReference>
<name>S7N6K4_MYOBR</name>
<proteinExistence type="inferred from homology"/>
<evidence type="ECO:0000313" key="7">
    <source>
        <dbReference type="EMBL" id="EPQ12819.1"/>
    </source>
</evidence>
<dbReference type="PROSITE" id="PS00678">
    <property type="entry name" value="WD_REPEATS_1"/>
    <property type="match status" value="1"/>
</dbReference>
<evidence type="ECO:0000256" key="4">
    <source>
        <dbReference type="ARBA" id="ARBA00039561"/>
    </source>
</evidence>
<keyword evidence="1 6" id="KW-0853">WD repeat</keyword>
<reference evidence="7 8" key="1">
    <citation type="journal article" date="2013" name="Nat. Commun.">
        <title>Genome analysis reveals insights into physiology and longevity of the Brandt's bat Myotis brandtii.</title>
        <authorList>
            <person name="Seim I."/>
            <person name="Fang X."/>
            <person name="Xiong Z."/>
            <person name="Lobanov A.V."/>
            <person name="Huang Z."/>
            <person name="Ma S."/>
            <person name="Feng Y."/>
            <person name="Turanov A.A."/>
            <person name="Zhu Y."/>
            <person name="Lenz T.L."/>
            <person name="Gerashchenko M.V."/>
            <person name="Fan D."/>
            <person name="Hee Yim S."/>
            <person name="Yao X."/>
            <person name="Jordan D."/>
            <person name="Xiong Y."/>
            <person name="Ma Y."/>
            <person name="Lyapunov A.N."/>
            <person name="Chen G."/>
            <person name="Kulakova O.I."/>
            <person name="Sun Y."/>
            <person name="Lee S.G."/>
            <person name="Bronson R.T."/>
            <person name="Moskalev A.A."/>
            <person name="Sunyaev S.R."/>
            <person name="Zhang G."/>
            <person name="Krogh A."/>
            <person name="Wang J."/>
            <person name="Gladyshev V.N."/>
        </authorList>
    </citation>
    <scope>NUCLEOTIDE SEQUENCE [LARGE SCALE GENOMIC DNA]</scope>
</reference>
<dbReference type="InterPro" id="IPR051510">
    <property type="entry name" value="SKI8"/>
</dbReference>
<feature type="repeat" description="WD" evidence="6">
    <location>
        <begin position="9"/>
        <end position="45"/>
    </location>
</feature>
<comment type="similarity">
    <text evidence="3">Belongs to the SKI8 family.</text>
</comment>
<evidence type="ECO:0000313" key="8">
    <source>
        <dbReference type="Proteomes" id="UP000052978"/>
    </source>
</evidence>
<keyword evidence="8" id="KW-1185">Reference proteome</keyword>
<feature type="repeat" description="WD" evidence="6">
    <location>
        <begin position="57"/>
        <end position="98"/>
    </location>
</feature>